<organism evidence="2 3">
    <name type="scientific">Opacimonas viscosa</name>
    <dbReference type="NCBI Taxonomy" id="2961944"/>
    <lineage>
        <taxon>Bacteria</taxon>
        <taxon>Pseudomonadati</taxon>
        <taxon>Pseudomonadota</taxon>
        <taxon>Gammaproteobacteria</taxon>
        <taxon>Alteromonadales</taxon>
        <taxon>Alteromonadaceae</taxon>
        <taxon>Opacimonas</taxon>
    </lineage>
</organism>
<protein>
    <submittedName>
        <fullName evidence="2">DUF3015 domain-containing protein</fullName>
    </submittedName>
</protein>
<name>A0AA42BM19_9ALTE</name>
<gene>
    <name evidence="2" type="ORF">NLF92_09560</name>
</gene>
<keyword evidence="3" id="KW-1185">Reference proteome</keyword>
<keyword evidence="1" id="KW-0732">Signal</keyword>
<proteinExistence type="predicted"/>
<dbReference type="Pfam" id="PF11220">
    <property type="entry name" value="DUF3015"/>
    <property type="match status" value="1"/>
</dbReference>
<accession>A0AA42BM19</accession>
<dbReference type="InterPro" id="IPR021383">
    <property type="entry name" value="DUF3015"/>
</dbReference>
<dbReference type="EMBL" id="JANATA010000016">
    <property type="protein sequence ID" value="MCP3429189.1"/>
    <property type="molecule type" value="Genomic_DNA"/>
</dbReference>
<sequence length="139" mass="14507">MKKTLLGLGIISALAMAAPASANDVKINPWKHCGIGATIFDDNPTAAAVSNVIWDLGTTAVTSNTASEDSCASQEIAAAQFIEDNLEQLSTELAAGEGHAVQAFVELTNAEVTTLRTALLDNIDASRNEQAQAIYFAAQ</sequence>
<dbReference type="AlphaFoldDB" id="A0AA42BM19"/>
<dbReference type="Proteomes" id="UP001165413">
    <property type="component" value="Unassembled WGS sequence"/>
</dbReference>
<evidence type="ECO:0000313" key="3">
    <source>
        <dbReference type="Proteomes" id="UP001165413"/>
    </source>
</evidence>
<feature type="chain" id="PRO_5041255940" evidence="1">
    <location>
        <begin position="23"/>
        <end position="139"/>
    </location>
</feature>
<reference evidence="2" key="1">
    <citation type="submission" date="2022-07" db="EMBL/GenBank/DDBJ databases">
        <title>Characterization of the Novel Bacterium Alteromonas immobilis LMIT006 and Alteromonas gregis LMIT007.</title>
        <authorList>
            <person name="Lin X."/>
        </authorList>
    </citation>
    <scope>NUCLEOTIDE SEQUENCE</scope>
    <source>
        <strain evidence="2">LMIT007</strain>
    </source>
</reference>
<evidence type="ECO:0000313" key="2">
    <source>
        <dbReference type="EMBL" id="MCP3429189.1"/>
    </source>
</evidence>
<evidence type="ECO:0000256" key="1">
    <source>
        <dbReference type="SAM" id="SignalP"/>
    </source>
</evidence>
<dbReference type="RefSeq" id="WP_254101239.1">
    <property type="nucleotide sequence ID" value="NZ_JANATA010000016.1"/>
</dbReference>
<comment type="caution">
    <text evidence="2">The sequence shown here is derived from an EMBL/GenBank/DDBJ whole genome shotgun (WGS) entry which is preliminary data.</text>
</comment>
<feature type="signal peptide" evidence="1">
    <location>
        <begin position="1"/>
        <end position="22"/>
    </location>
</feature>